<gene>
    <name evidence="3" type="ORF">P167DRAFT_479566</name>
</gene>
<feature type="compositionally biased region" description="Low complexity" evidence="1">
    <location>
        <begin position="330"/>
        <end position="348"/>
    </location>
</feature>
<feature type="compositionally biased region" description="Low complexity" evidence="1">
    <location>
        <begin position="209"/>
        <end position="221"/>
    </location>
</feature>
<evidence type="ECO:0000259" key="2">
    <source>
        <dbReference type="SMART" id="SM01140"/>
    </source>
</evidence>
<organism evidence="3 4">
    <name type="scientific">Morchella conica CCBAS932</name>
    <dbReference type="NCBI Taxonomy" id="1392247"/>
    <lineage>
        <taxon>Eukaryota</taxon>
        <taxon>Fungi</taxon>
        <taxon>Dikarya</taxon>
        <taxon>Ascomycota</taxon>
        <taxon>Pezizomycotina</taxon>
        <taxon>Pezizomycetes</taxon>
        <taxon>Pezizales</taxon>
        <taxon>Morchellaceae</taxon>
        <taxon>Morchella</taxon>
    </lineage>
</organism>
<dbReference type="InParanoid" id="A0A3N4L9D6"/>
<dbReference type="AlphaFoldDB" id="A0A3N4L9D6"/>
<dbReference type="GO" id="GO:0003779">
    <property type="term" value="F:actin binding"/>
    <property type="evidence" value="ECO:0007669"/>
    <property type="project" value="InterPro"/>
</dbReference>
<evidence type="ECO:0000256" key="1">
    <source>
        <dbReference type="SAM" id="MobiDB-lite"/>
    </source>
</evidence>
<dbReference type="OrthoDB" id="2155261at2759"/>
<dbReference type="Pfam" id="PF06371">
    <property type="entry name" value="Drf_GBD"/>
    <property type="match status" value="1"/>
</dbReference>
<feature type="region of interest" description="Disordered" evidence="1">
    <location>
        <begin position="882"/>
        <end position="927"/>
    </location>
</feature>
<dbReference type="InterPro" id="IPR010473">
    <property type="entry name" value="GTPase-bd"/>
</dbReference>
<protein>
    <recommendedName>
        <fullName evidence="2">Formin GTPase-binding domain-containing protein</fullName>
    </recommendedName>
</protein>
<dbReference type="GO" id="GO:0030036">
    <property type="term" value="P:actin cytoskeleton organization"/>
    <property type="evidence" value="ECO:0007669"/>
    <property type="project" value="InterPro"/>
</dbReference>
<evidence type="ECO:0000313" key="3">
    <source>
        <dbReference type="EMBL" id="RPB17251.1"/>
    </source>
</evidence>
<feature type="compositionally biased region" description="Basic and acidic residues" evidence="1">
    <location>
        <begin position="79"/>
        <end position="92"/>
    </location>
</feature>
<feature type="region of interest" description="Disordered" evidence="1">
    <location>
        <begin position="1"/>
        <end position="352"/>
    </location>
</feature>
<feature type="compositionally biased region" description="Basic and acidic residues" evidence="1">
    <location>
        <begin position="223"/>
        <end position="252"/>
    </location>
</feature>
<dbReference type="InterPro" id="IPR016024">
    <property type="entry name" value="ARM-type_fold"/>
</dbReference>
<dbReference type="SUPFAM" id="SSF48371">
    <property type="entry name" value="ARM repeat"/>
    <property type="match status" value="1"/>
</dbReference>
<evidence type="ECO:0000313" key="4">
    <source>
        <dbReference type="Proteomes" id="UP000277580"/>
    </source>
</evidence>
<sequence length="927" mass="102996">MVGSSRVPPPQLPPLDTSTFLPPLEPPQAPFAQHARHKRSLSSLSISSFTTKKDATAAGSPTRSIRESLDLRGTVLDLLHGDHNSVKPEKKPNKSRSTIDFSILKGHKNKKSLHDLKTMFKDKENQRPTPELTPSSSAGSGFVTEPNSVGNGPSNTPGLPLFTLPQNHPHAQGSRSGNVPTTNPRTVQQSSRTSRNLLPTLPLPPAPRSSGSSTGSSSSLSPKKRDIADKRTSTEHRASTEHLRGNTEELVKKYTPSEYTPASQRNFYKPNEQPTLVPKNTTNSIAKQRPKSAYIPSLEASTGHSADSPRRTSLELREGWEKKRPDASKDGSGSSSSKNSSTSSQGSLKSEKTGAGLDLAGIDIAFEALLDSRGVPTNMRDRMRSLDIRVKQEFIRKEAQMEKSAEKNTASFAGMGIFGKRPQTSHNMKTEARPKSSKGLDVSPPAPPSPVKKARPRSRTFVGTSREKEHSSTTTAPSSPAKKKTAEVAPPLEKSMRVKGVIFPPVTAASAMNNGPTPQVMVATLIPEEWVEWLEEAGIPKNMGNKMFAEDIDGKGPSGSGERGMKDVEVAKLHKLRLILRNERLKWVEKFVELGGMQAVWGVLERVLGVEWREEHEDMLLHELLLCLKALCTATSALRKLLDMEETVFPRLIELLFDEEKKGPSEFTTRGLIIQLLFTHLSTATVSQRPERARRILEYLADKLPNEDKRPIEFIEAAHTRRPYKRWCKEVVNVTKEVFWIFLHGTNVIPLPTSYNPASERESYISLHFPAERPPVPAAPYVGGVEWEATNYLANHLDLLNACIASLETREQRNNLRLDLRNSGWEKALGGSLRTCKEKLHTALHEGLKTWVAAAAADDWEVADVRFGPRFERVYHHKEVNDKEARRERRKKKELAQQQQQEELKVELPRLSFDQGNGGAESGEWLY</sequence>
<name>A0A3N4L9D6_9PEZI</name>
<accession>A0A3N4L9D6</accession>
<feature type="compositionally biased region" description="Polar residues" evidence="1">
    <location>
        <begin position="257"/>
        <end position="286"/>
    </location>
</feature>
<feature type="compositionally biased region" description="Basic and acidic residues" evidence="1">
    <location>
        <begin position="307"/>
        <end position="329"/>
    </location>
</feature>
<reference evidence="3 4" key="1">
    <citation type="journal article" date="2018" name="Nat. Ecol. Evol.">
        <title>Pezizomycetes genomes reveal the molecular basis of ectomycorrhizal truffle lifestyle.</title>
        <authorList>
            <person name="Murat C."/>
            <person name="Payen T."/>
            <person name="Noel B."/>
            <person name="Kuo A."/>
            <person name="Morin E."/>
            <person name="Chen J."/>
            <person name="Kohler A."/>
            <person name="Krizsan K."/>
            <person name="Balestrini R."/>
            <person name="Da Silva C."/>
            <person name="Montanini B."/>
            <person name="Hainaut M."/>
            <person name="Levati E."/>
            <person name="Barry K.W."/>
            <person name="Belfiori B."/>
            <person name="Cichocki N."/>
            <person name="Clum A."/>
            <person name="Dockter R.B."/>
            <person name="Fauchery L."/>
            <person name="Guy J."/>
            <person name="Iotti M."/>
            <person name="Le Tacon F."/>
            <person name="Lindquist E.A."/>
            <person name="Lipzen A."/>
            <person name="Malagnac F."/>
            <person name="Mello A."/>
            <person name="Molinier V."/>
            <person name="Miyauchi S."/>
            <person name="Poulain J."/>
            <person name="Riccioni C."/>
            <person name="Rubini A."/>
            <person name="Sitrit Y."/>
            <person name="Splivallo R."/>
            <person name="Traeger S."/>
            <person name="Wang M."/>
            <person name="Zifcakova L."/>
            <person name="Wipf D."/>
            <person name="Zambonelli A."/>
            <person name="Paolocci F."/>
            <person name="Nowrousian M."/>
            <person name="Ottonello S."/>
            <person name="Baldrian P."/>
            <person name="Spatafora J.W."/>
            <person name="Henrissat B."/>
            <person name="Nagy L.G."/>
            <person name="Aury J.M."/>
            <person name="Wincker P."/>
            <person name="Grigoriev I.V."/>
            <person name="Bonfante P."/>
            <person name="Martin F.M."/>
        </authorList>
    </citation>
    <scope>NUCLEOTIDE SEQUENCE [LARGE SCALE GENOMIC DNA]</scope>
    <source>
        <strain evidence="3 4">CCBAS932</strain>
    </source>
</reference>
<feature type="region of interest" description="Disordered" evidence="1">
    <location>
        <begin position="401"/>
        <end position="490"/>
    </location>
</feature>
<feature type="domain" description="Formin GTPase-binding" evidence="2">
    <location>
        <begin position="353"/>
        <end position="680"/>
    </location>
</feature>
<keyword evidence="4" id="KW-1185">Reference proteome</keyword>
<dbReference type="Proteomes" id="UP000277580">
    <property type="component" value="Unassembled WGS sequence"/>
</dbReference>
<feature type="compositionally biased region" description="Polar residues" evidence="1">
    <location>
        <begin position="132"/>
        <end position="157"/>
    </location>
</feature>
<feature type="compositionally biased region" description="Polar residues" evidence="1">
    <location>
        <begin position="173"/>
        <end position="196"/>
    </location>
</feature>
<feature type="compositionally biased region" description="Basic and acidic residues" evidence="1">
    <location>
        <begin position="112"/>
        <end position="126"/>
    </location>
</feature>
<dbReference type="GO" id="GO:0031267">
    <property type="term" value="F:small GTPase binding"/>
    <property type="evidence" value="ECO:0007669"/>
    <property type="project" value="InterPro"/>
</dbReference>
<dbReference type="InterPro" id="IPR011989">
    <property type="entry name" value="ARM-like"/>
</dbReference>
<dbReference type="EMBL" id="ML119106">
    <property type="protein sequence ID" value="RPB17251.1"/>
    <property type="molecule type" value="Genomic_DNA"/>
</dbReference>
<dbReference type="Gene3D" id="1.25.10.10">
    <property type="entry name" value="Leucine-rich Repeat Variant"/>
    <property type="match status" value="1"/>
</dbReference>
<proteinExistence type="predicted"/>
<dbReference type="SMART" id="SM01140">
    <property type="entry name" value="Drf_GBD"/>
    <property type="match status" value="1"/>
</dbReference>